<feature type="domain" description="MOFRL-associated" evidence="2">
    <location>
        <begin position="19"/>
        <end position="252"/>
    </location>
</feature>
<gene>
    <name evidence="3" type="ORF">AUR64_05500</name>
</gene>
<dbReference type="InterPro" id="IPR037035">
    <property type="entry name" value="GK-like_C_sf"/>
</dbReference>
<evidence type="ECO:0000259" key="2">
    <source>
        <dbReference type="Pfam" id="PF13660"/>
    </source>
</evidence>
<dbReference type="Gene3D" id="3.40.50.10180">
    <property type="entry name" value="Glycerate kinase, MOFRL-like N-terminal domain"/>
    <property type="match status" value="1"/>
</dbReference>
<feature type="domain" description="MOFRL" evidence="1">
    <location>
        <begin position="336"/>
        <end position="440"/>
    </location>
</feature>
<dbReference type="EMBL" id="LOPU01000013">
    <property type="protein sequence ID" value="KTG11182.1"/>
    <property type="molecule type" value="Genomic_DNA"/>
</dbReference>
<dbReference type="AlphaFoldDB" id="A0A0W1RCH5"/>
<dbReference type="SUPFAM" id="SSF82544">
    <property type="entry name" value="GckA/TtuD-like"/>
    <property type="match status" value="1"/>
</dbReference>
<evidence type="ECO:0000259" key="1">
    <source>
        <dbReference type="Pfam" id="PF05161"/>
    </source>
</evidence>
<comment type="caution">
    <text evidence="3">The sequence shown here is derived from an EMBL/GenBank/DDBJ whole genome shotgun (WGS) entry which is preliminary data.</text>
</comment>
<dbReference type="Pfam" id="PF05161">
    <property type="entry name" value="MOFRL"/>
    <property type="match status" value="1"/>
</dbReference>
<dbReference type="RefSeq" id="WP_058580467.1">
    <property type="nucleotide sequence ID" value="NZ_LOPU01000013.1"/>
</dbReference>
<dbReference type="InterPro" id="IPR025286">
    <property type="entry name" value="MOFRL_assoc_dom"/>
</dbReference>
<proteinExistence type="predicted"/>
<dbReference type="Proteomes" id="UP000054387">
    <property type="component" value="Unassembled WGS sequence"/>
</dbReference>
<evidence type="ECO:0000313" key="3">
    <source>
        <dbReference type="EMBL" id="KTG11182.1"/>
    </source>
</evidence>
<reference evidence="3 4" key="1">
    <citation type="submission" date="2015-12" db="EMBL/GenBank/DDBJ databases">
        <title>Haloprofundus marisrubri gen. nov., sp. nov., an extremely halophilic archaeon isolated from the Discovery deep brine-seawater interface in the Red Sea.</title>
        <authorList>
            <person name="Zhang G."/>
            <person name="Stingl U."/>
            <person name="Rashid M."/>
        </authorList>
    </citation>
    <scope>NUCLEOTIDE SEQUENCE [LARGE SCALE GENOMIC DNA]</scope>
    <source>
        <strain evidence="3 4">SB9</strain>
    </source>
</reference>
<keyword evidence="4" id="KW-1185">Reference proteome</keyword>
<dbReference type="STRING" id="1514971.AUR64_05500"/>
<sequence length="450" mass="46410">MTIVRNAAELGGTDARETALACLEAGIAAANPERVVADAVTLDDQMLHIADDQYDLTDYDDVLVLGGGKAGVGVARALEGVLDDRITDGVVVVPDAADLSRVSVVVGDHPVPSERGVEGTRRLLELAEAADERTLVLAVVTGGGSALLAAPAGDVSLGDLRETTDALLDSGAEIAEMNAVRKHLSAIKGGRLARTAAPATVVGLVLSDVVGDDLSVIASGPTAPDETSYADALDVLERYGIDAPESVRMRLERGAAGELDETPRNTDPVFDRVRNVLLGSNFGSLDAARNEAESWGYDTCILSSRVRGESREAAKTHAAVAEEAIFTGNPVSPPAVVLSGGETTVTVRGDGTGGPNQEFALSAAIEFATAWRTETEVVLACADTDGRDGGTDVAGAVVDADTVDDVATARTALADNDAFDYLDARGAIVDTGPTGTNVNDLRVLVVEQPE</sequence>
<dbReference type="PANTHER" id="PTHR12227:SF0">
    <property type="entry name" value="GLYCERATE KINASE"/>
    <property type="match status" value="1"/>
</dbReference>
<dbReference type="InterPro" id="IPR038614">
    <property type="entry name" value="GK_N_sf"/>
</dbReference>
<dbReference type="GO" id="GO:0005737">
    <property type="term" value="C:cytoplasm"/>
    <property type="evidence" value="ECO:0007669"/>
    <property type="project" value="TreeGrafter"/>
</dbReference>
<dbReference type="PANTHER" id="PTHR12227">
    <property type="entry name" value="GLYCERATE KINASE"/>
    <property type="match status" value="1"/>
</dbReference>
<dbReference type="Gene3D" id="3.40.1480.10">
    <property type="entry name" value="MOFRL domain"/>
    <property type="match status" value="1"/>
</dbReference>
<organism evidence="3 4">
    <name type="scientific">Haloprofundus marisrubri</name>
    <dbReference type="NCBI Taxonomy" id="1514971"/>
    <lineage>
        <taxon>Archaea</taxon>
        <taxon>Methanobacteriati</taxon>
        <taxon>Methanobacteriota</taxon>
        <taxon>Stenosarchaea group</taxon>
        <taxon>Halobacteria</taxon>
        <taxon>Halobacteriales</taxon>
        <taxon>Haloferacaceae</taxon>
        <taxon>Haloprofundus</taxon>
    </lineage>
</organism>
<accession>A0A0W1RCH5</accession>
<name>A0A0W1RCH5_9EURY</name>
<dbReference type="Pfam" id="PF13660">
    <property type="entry name" value="DUF4147"/>
    <property type="match status" value="1"/>
</dbReference>
<dbReference type="InterPro" id="IPR007835">
    <property type="entry name" value="MOFRL"/>
</dbReference>
<keyword evidence="3" id="KW-0670">Pyruvate</keyword>
<evidence type="ECO:0000313" key="4">
    <source>
        <dbReference type="Proteomes" id="UP000054387"/>
    </source>
</evidence>
<dbReference type="InterPro" id="IPR039760">
    <property type="entry name" value="MOFRL_protein"/>
</dbReference>
<dbReference type="OrthoDB" id="10741at2157"/>
<protein>
    <submittedName>
        <fullName evidence="3">Hydroxypyruvate reductase</fullName>
    </submittedName>
</protein>
<dbReference type="GO" id="GO:0008887">
    <property type="term" value="F:glycerate kinase activity"/>
    <property type="evidence" value="ECO:0007669"/>
    <property type="project" value="InterPro"/>
</dbReference>